<dbReference type="InterPro" id="IPR002401">
    <property type="entry name" value="Cyt_P450_E_grp-I"/>
</dbReference>
<dbReference type="GO" id="GO:0016125">
    <property type="term" value="P:sterol metabolic process"/>
    <property type="evidence" value="ECO:0007669"/>
    <property type="project" value="TreeGrafter"/>
</dbReference>
<reference evidence="14 15" key="1">
    <citation type="submission" date="2021-09" db="EMBL/GenBank/DDBJ databases">
        <title>Genomic insights and catalytic innovation underlie evolution of tropane alkaloids biosynthesis.</title>
        <authorList>
            <person name="Wang Y.-J."/>
            <person name="Tian T."/>
            <person name="Huang J.-P."/>
            <person name="Huang S.-X."/>
        </authorList>
    </citation>
    <scope>NUCLEOTIDE SEQUENCE [LARGE SCALE GENOMIC DNA]</scope>
    <source>
        <strain evidence="14">KIB-2018</strain>
        <tissue evidence="14">Leaf</tissue>
    </source>
</reference>
<evidence type="ECO:0000256" key="7">
    <source>
        <dbReference type="ARBA" id="ARBA00022989"/>
    </source>
</evidence>
<organism evidence="14 15">
    <name type="scientific">Erythroxylum novogranatense</name>
    <dbReference type="NCBI Taxonomy" id="1862640"/>
    <lineage>
        <taxon>Eukaryota</taxon>
        <taxon>Viridiplantae</taxon>
        <taxon>Streptophyta</taxon>
        <taxon>Embryophyta</taxon>
        <taxon>Tracheophyta</taxon>
        <taxon>Spermatophyta</taxon>
        <taxon>Magnoliopsida</taxon>
        <taxon>eudicotyledons</taxon>
        <taxon>Gunneridae</taxon>
        <taxon>Pentapetalae</taxon>
        <taxon>rosids</taxon>
        <taxon>fabids</taxon>
        <taxon>Malpighiales</taxon>
        <taxon>Erythroxylaceae</taxon>
        <taxon>Erythroxylum</taxon>
    </lineage>
</organism>
<evidence type="ECO:0000256" key="8">
    <source>
        <dbReference type="ARBA" id="ARBA00023002"/>
    </source>
</evidence>
<proteinExistence type="inferred from homology"/>
<comment type="similarity">
    <text evidence="3">Belongs to the cytochrome P450 family.</text>
</comment>
<keyword evidence="6 12" id="KW-0479">Metal-binding</keyword>
<keyword evidence="9 12" id="KW-0408">Iron</keyword>
<keyword evidence="5" id="KW-0812">Transmembrane</keyword>
<keyword evidence="15" id="KW-1185">Reference proteome</keyword>
<dbReference type="Gene3D" id="1.10.630.10">
    <property type="entry name" value="Cytochrome P450"/>
    <property type="match status" value="1"/>
</dbReference>
<gene>
    <name evidence="14" type="ORF">K2173_026853</name>
</gene>
<dbReference type="CDD" id="cd11043">
    <property type="entry name" value="CYP90-like"/>
    <property type="match status" value="1"/>
</dbReference>
<evidence type="ECO:0000256" key="13">
    <source>
        <dbReference type="SAM" id="SignalP"/>
    </source>
</evidence>
<dbReference type="InterPro" id="IPR001128">
    <property type="entry name" value="Cyt_P450"/>
</dbReference>
<evidence type="ECO:0000256" key="2">
    <source>
        <dbReference type="ARBA" id="ARBA00004370"/>
    </source>
</evidence>
<keyword evidence="8" id="KW-0560">Oxidoreductase</keyword>
<evidence type="ECO:0000256" key="6">
    <source>
        <dbReference type="ARBA" id="ARBA00022723"/>
    </source>
</evidence>
<dbReference type="GO" id="GO:0020037">
    <property type="term" value="F:heme binding"/>
    <property type="evidence" value="ECO:0007669"/>
    <property type="project" value="InterPro"/>
</dbReference>
<feature type="signal peptide" evidence="13">
    <location>
        <begin position="1"/>
        <end position="17"/>
    </location>
</feature>
<evidence type="ECO:0000256" key="10">
    <source>
        <dbReference type="ARBA" id="ARBA00023033"/>
    </source>
</evidence>
<dbReference type="SUPFAM" id="SSF48264">
    <property type="entry name" value="Cytochrome P450"/>
    <property type="match status" value="1"/>
</dbReference>
<keyword evidence="13" id="KW-0732">Signal</keyword>
<comment type="subcellular location">
    <subcellularLocation>
        <location evidence="2">Membrane</location>
    </subcellularLocation>
</comment>
<dbReference type="Proteomes" id="UP001159364">
    <property type="component" value="Linkage Group LG02"/>
</dbReference>
<name>A0AAV8TYR0_9ROSI</name>
<dbReference type="InterPro" id="IPR036396">
    <property type="entry name" value="Cyt_P450_sf"/>
</dbReference>
<dbReference type="GO" id="GO:0004497">
    <property type="term" value="F:monooxygenase activity"/>
    <property type="evidence" value="ECO:0007669"/>
    <property type="project" value="UniProtKB-KW"/>
</dbReference>
<evidence type="ECO:0000313" key="15">
    <source>
        <dbReference type="Proteomes" id="UP001159364"/>
    </source>
</evidence>
<comment type="cofactor">
    <cofactor evidence="1 12">
        <name>heme</name>
        <dbReference type="ChEBI" id="CHEBI:30413"/>
    </cofactor>
</comment>
<evidence type="ECO:0000313" key="14">
    <source>
        <dbReference type="EMBL" id="KAJ8771676.1"/>
    </source>
</evidence>
<evidence type="ECO:0000256" key="11">
    <source>
        <dbReference type="ARBA" id="ARBA00023136"/>
    </source>
</evidence>
<feature type="chain" id="PRO_5043485338" description="Cytochrome P450" evidence="13">
    <location>
        <begin position="18"/>
        <end position="486"/>
    </location>
</feature>
<dbReference type="FunFam" id="1.10.630.10:FF:000020">
    <property type="entry name" value="Cytochrome P450 family protein"/>
    <property type="match status" value="1"/>
</dbReference>
<keyword evidence="4 12" id="KW-0349">Heme</keyword>
<dbReference type="GO" id="GO:0005506">
    <property type="term" value="F:iron ion binding"/>
    <property type="evidence" value="ECO:0007669"/>
    <property type="project" value="InterPro"/>
</dbReference>
<sequence>MWPVSFYFLALLSIAISCWVFRCRKTICYGKLPPGSMGVPIIGETIQFFIPSKSIDMPWFMKTRLKRYGPVFKTSLAGRPVVVSSDADFNNFILQQEGKLVELWYMDSFAELIGQNGEMKDSIKAGHIHKHLKKTVAECFGAERLKGILFPELDQTVKRALDSWTKHKSLEVKHALSTMILNFTWKVFFGRDPEKSEINLSETFANFTQGLMSFPLNLPGTAFHKCAQNRKKIVKLIRDTVERRQTSPAVSRATGNDFLDCLIDYKKTDSSFTDNIIVNTIFALLLATSETIPTTLTLAIMYLADNPSVLHELEEESNRMISGRENKESGITWKEYKSMTLTMHVINESLRMGGAIGILRRTIEDVHIREYVIPKGWTIAVIPAALHMDPDVYRDPLTFNPWRWEDLGATSKARHFIPFGGGMRSCGGADFSKALMAVFLHHFVTNYRWTKIKGGEIVRTPVLSFGDGYHVKVFKKAKMKEMEEDR</sequence>
<keyword evidence="11" id="KW-0472">Membrane</keyword>
<dbReference type="AlphaFoldDB" id="A0AAV8TYR0"/>
<protein>
    <recommendedName>
        <fullName evidence="16">Cytochrome P450</fullName>
    </recommendedName>
</protein>
<dbReference type="GO" id="GO:0016020">
    <property type="term" value="C:membrane"/>
    <property type="evidence" value="ECO:0007669"/>
    <property type="project" value="UniProtKB-SubCell"/>
</dbReference>
<dbReference type="GO" id="GO:0016705">
    <property type="term" value="F:oxidoreductase activity, acting on paired donors, with incorporation or reduction of molecular oxygen"/>
    <property type="evidence" value="ECO:0007669"/>
    <property type="project" value="InterPro"/>
</dbReference>
<keyword evidence="10" id="KW-0503">Monooxygenase</keyword>
<dbReference type="PANTHER" id="PTHR24286">
    <property type="entry name" value="CYTOCHROME P450 26"/>
    <property type="match status" value="1"/>
</dbReference>
<dbReference type="GO" id="GO:0010268">
    <property type="term" value="P:brassinosteroid homeostasis"/>
    <property type="evidence" value="ECO:0007669"/>
    <property type="project" value="TreeGrafter"/>
</dbReference>
<evidence type="ECO:0000256" key="4">
    <source>
        <dbReference type="ARBA" id="ARBA00022617"/>
    </source>
</evidence>
<evidence type="ECO:0000256" key="9">
    <source>
        <dbReference type="ARBA" id="ARBA00023004"/>
    </source>
</evidence>
<accession>A0AAV8TYR0</accession>
<evidence type="ECO:0008006" key="16">
    <source>
        <dbReference type="Google" id="ProtNLM"/>
    </source>
</evidence>
<keyword evidence="7" id="KW-1133">Transmembrane helix</keyword>
<dbReference type="PRINTS" id="PR00463">
    <property type="entry name" value="EP450I"/>
</dbReference>
<evidence type="ECO:0000256" key="3">
    <source>
        <dbReference type="ARBA" id="ARBA00010617"/>
    </source>
</evidence>
<dbReference type="GO" id="GO:0016132">
    <property type="term" value="P:brassinosteroid biosynthetic process"/>
    <property type="evidence" value="ECO:0007669"/>
    <property type="project" value="TreeGrafter"/>
</dbReference>
<dbReference type="PANTHER" id="PTHR24286:SF320">
    <property type="entry name" value="CYTOCHROME P450"/>
    <property type="match status" value="1"/>
</dbReference>
<evidence type="ECO:0000256" key="12">
    <source>
        <dbReference type="PIRSR" id="PIRSR602401-1"/>
    </source>
</evidence>
<feature type="binding site" description="axial binding residue" evidence="12">
    <location>
        <position position="426"/>
    </location>
    <ligand>
        <name>heme</name>
        <dbReference type="ChEBI" id="CHEBI:30413"/>
    </ligand>
    <ligandPart>
        <name>Fe</name>
        <dbReference type="ChEBI" id="CHEBI:18248"/>
    </ligandPart>
</feature>
<dbReference type="Pfam" id="PF00067">
    <property type="entry name" value="p450"/>
    <property type="match status" value="1"/>
</dbReference>
<comment type="caution">
    <text evidence="14">The sequence shown here is derived from an EMBL/GenBank/DDBJ whole genome shotgun (WGS) entry which is preliminary data.</text>
</comment>
<evidence type="ECO:0000256" key="5">
    <source>
        <dbReference type="ARBA" id="ARBA00022692"/>
    </source>
</evidence>
<dbReference type="EMBL" id="JAIWQS010000002">
    <property type="protein sequence ID" value="KAJ8771676.1"/>
    <property type="molecule type" value="Genomic_DNA"/>
</dbReference>
<evidence type="ECO:0000256" key="1">
    <source>
        <dbReference type="ARBA" id="ARBA00001971"/>
    </source>
</evidence>